<sequence>MRLAWDLRCLGLGISVELAQGQEPCVVVRRASGPVRVAAVRRHGGWVFAWGRGRDHWGPALDGETPHRIRAAAW</sequence>
<dbReference type="Proteomes" id="UP001143474">
    <property type="component" value="Unassembled WGS sequence"/>
</dbReference>
<protein>
    <submittedName>
        <fullName evidence="1">Uncharacterized protein</fullName>
    </submittedName>
</protein>
<proteinExistence type="predicted"/>
<accession>A0A9W6MAW7</accession>
<comment type="caution">
    <text evidence="1">The sequence shown here is derived from an EMBL/GenBank/DDBJ whole genome shotgun (WGS) entry which is preliminary data.</text>
</comment>
<reference evidence="1" key="1">
    <citation type="journal article" date="2014" name="Int. J. Syst. Evol. Microbiol.">
        <title>Complete genome sequence of Corynebacterium casei LMG S-19264T (=DSM 44701T), isolated from a smear-ripened cheese.</title>
        <authorList>
            <consortium name="US DOE Joint Genome Institute (JGI-PGF)"/>
            <person name="Walter F."/>
            <person name="Albersmeier A."/>
            <person name="Kalinowski J."/>
            <person name="Ruckert C."/>
        </authorList>
    </citation>
    <scope>NUCLEOTIDE SEQUENCE</scope>
    <source>
        <strain evidence="1">VKM Ac-2007</strain>
    </source>
</reference>
<evidence type="ECO:0000313" key="1">
    <source>
        <dbReference type="EMBL" id="GLK07511.1"/>
    </source>
</evidence>
<gene>
    <name evidence="1" type="ORF">GCM10017600_09160</name>
</gene>
<evidence type="ECO:0000313" key="2">
    <source>
        <dbReference type="Proteomes" id="UP001143474"/>
    </source>
</evidence>
<name>A0A9W6MAW7_9ACTN</name>
<dbReference type="AlphaFoldDB" id="A0A9W6MAW7"/>
<dbReference type="EMBL" id="BSEV01000001">
    <property type="protein sequence ID" value="GLK07511.1"/>
    <property type="molecule type" value="Genomic_DNA"/>
</dbReference>
<organism evidence="1 2">
    <name type="scientific">Streptosporangium carneum</name>
    <dbReference type="NCBI Taxonomy" id="47481"/>
    <lineage>
        <taxon>Bacteria</taxon>
        <taxon>Bacillati</taxon>
        <taxon>Actinomycetota</taxon>
        <taxon>Actinomycetes</taxon>
        <taxon>Streptosporangiales</taxon>
        <taxon>Streptosporangiaceae</taxon>
        <taxon>Streptosporangium</taxon>
    </lineage>
</organism>
<reference evidence="1" key="2">
    <citation type="submission" date="2023-01" db="EMBL/GenBank/DDBJ databases">
        <authorList>
            <person name="Sun Q."/>
            <person name="Evtushenko L."/>
        </authorList>
    </citation>
    <scope>NUCLEOTIDE SEQUENCE</scope>
    <source>
        <strain evidence="1">VKM Ac-2007</strain>
    </source>
</reference>
<keyword evidence="2" id="KW-1185">Reference proteome</keyword>